<dbReference type="SUPFAM" id="SSF56601">
    <property type="entry name" value="beta-lactamase/transpeptidase-like"/>
    <property type="match status" value="1"/>
</dbReference>
<dbReference type="GO" id="GO:0046677">
    <property type="term" value="P:response to antibiotic"/>
    <property type="evidence" value="ECO:0007669"/>
    <property type="project" value="UniProtKB-UniRule"/>
</dbReference>
<evidence type="ECO:0000256" key="7">
    <source>
        <dbReference type="SAM" id="SignalP"/>
    </source>
</evidence>
<feature type="domain" description="Beta-lactamase class A catalytic" evidence="8">
    <location>
        <begin position="42"/>
        <end position="258"/>
    </location>
</feature>
<evidence type="ECO:0000256" key="4">
    <source>
        <dbReference type="ARBA" id="ARBA00022801"/>
    </source>
</evidence>
<reference evidence="9" key="1">
    <citation type="submission" date="2016-04" db="EMBL/GenBank/DDBJ databases">
        <authorList>
            <person name="Evans L.H."/>
            <person name="Alamgir A."/>
            <person name="Owens N."/>
            <person name="Weber N.D."/>
            <person name="Virtaneva K."/>
            <person name="Barbian K."/>
            <person name="Babar A."/>
            <person name="Rosenke K."/>
        </authorList>
    </citation>
    <scope>NUCLEOTIDE SEQUENCE</scope>
    <source>
        <strain evidence="9">86</strain>
    </source>
</reference>
<comment type="catalytic activity">
    <reaction evidence="1 6">
        <text>a beta-lactam + H2O = a substituted beta-amino acid</text>
        <dbReference type="Rhea" id="RHEA:20401"/>
        <dbReference type="ChEBI" id="CHEBI:15377"/>
        <dbReference type="ChEBI" id="CHEBI:35627"/>
        <dbReference type="ChEBI" id="CHEBI:140347"/>
        <dbReference type="EC" id="3.5.2.6"/>
    </reaction>
</comment>
<dbReference type="Pfam" id="PF13354">
    <property type="entry name" value="Beta-lactamase2"/>
    <property type="match status" value="1"/>
</dbReference>
<evidence type="ECO:0000256" key="6">
    <source>
        <dbReference type="RuleBase" id="RU361140"/>
    </source>
</evidence>
<dbReference type="PANTHER" id="PTHR35333">
    <property type="entry name" value="BETA-LACTAMASE"/>
    <property type="match status" value="1"/>
</dbReference>
<evidence type="ECO:0000313" key="9">
    <source>
        <dbReference type="EMBL" id="SBW02937.1"/>
    </source>
</evidence>
<name>A0A212JU75_9PROT</name>
<dbReference type="InterPro" id="IPR000871">
    <property type="entry name" value="Beta-lactam_class-A"/>
</dbReference>
<keyword evidence="5 6" id="KW-0046">Antibiotic resistance</keyword>
<dbReference type="GO" id="GO:0030655">
    <property type="term" value="P:beta-lactam antibiotic catabolic process"/>
    <property type="evidence" value="ECO:0007669"/>
    <property type="project" value="InterPro"/>
</dbReference>
<dbReference type="PRINTS" id="PR00118">
    <property type="entry name" value="BLACTAMASEA"/>
</dbReference>
<dbReference type="InterPro" id="IPR012338">
    <property type="entry name" value="Beta-lactam/transpept-like"/>
</dbReference>
<dbReference type="Gene3D" id="3.40.710.10">
    <property type="entry name" value="DD-peptidase/beta-lactamase superfamily"/>
    <property type="match status" value="1"/>
</dbReference>
<dbReference type="InterPro" id="IPR045155">
    <property type="entry name" value="Beta-lactam_cat"/>
</dbReference>
<evidence type="ECO:0000256" key="2">
    <source>
        <dbReference type="ARBA" id="ARBA00009009"/>
    </source>
</evidence>
<evidence type="ECO:0000259" key="8">
    <source>
        <dbReference type="Pfam" id="PF13354"/>
    </source>
</evidence>
<dbReference type="PROSITE" id="PS00146">
    <property type="entry name" value="BETA_LACTAMASE_A"/>
    <property type="match status" value="1"/>
</dbReference>
<accession>A0A212JU75</accession>
<evidence type="ECO:0000256" key="1">
    <source>
        <dbReference type="ARBA" id="ARBA00001526"/>
    </source>
</evidence>
<dbReference type="EMBL" id="FLUO01000001">
    <property type="protein sequence ID" value="SBW02937.1"/>
    <property type="molecule type" value="Genomic_DNA"/>
</dbReference>
<gene>
    <name evidence="9" type="primary">bla</name>
    <name evidence="9" type="ORF">KL86APRO_11661</name>
</gene>
<comment type="similarity">
    <text evidence="2 6">Belongs to the class-A beta-lactamase family.</text>
</comment>
<feature type="chain" id="PRO_5012284421" description="Beta-lactamase" evidence="7">
    <location>
        <begin position="26"/>
        <end position="285"/>
    </location>
</feature>
<dbReference type="AlphaFoldDB" id="A0A212JU75"/>
<sequence length="285" mass="29746">MPLLTRRRFSGLLASALTLPLAARAAEDPFAAIEARIGGRLGVAILDTGSGASWARRDDERFPLCSTFKVLAVGAVLARVDAGAEDLDEPVPIAAAEVVEYSPVTGRRAGGEMRLAEICEAALTRSDNTAGNLLLKRIGGPAGLTAFARTLDDAVTRLDRWETDLNAAIPGDPRDTTTPEAMVDDLGALLLGDRLSPTSAERLIAWMRANATGDAKLRAGLPAGWQVADKTGGGDHGATADVAVIWPPTGDPLIVAVYIHESPASFDARNAAIAEVARRIPGLVG</sequence>
<feature type="signal peptide" evidence="7">
    <location>
        <begin position="1"/>
        <end position="25"/>
    </location>
</feature>
<protein>
    <recommendedName>
        <fullName evidence="3 6">Beta-lactamase</fullName>
        <ecNumber evidence="3 6">3.5.2.6</ecNumber>
    </recommendedName>
</protein>
<evidence type="ECO:0000256" key="5">
    <source>
        <dbReference type="ARBA" id="ARBA00023251"/>
    </source>
</evidence>
<dbReference type="GO" id="GO:0008800">
    <property type="term" value="F:beta-lactamase activity"/>
    <property type="evidence" value="ECO:0007669"/>
    <property type="project" value="UniProtKB-UniRule"/>
</dbReference>
<organism evidence="9">
    <name type="scientific">uncultured Alphaproteobacteria bacterium</name>
    <dbReference type="NCBI Taxonomy" id="91750"/>
    <lineage>
        <taxon>Bacteria</taxon>
        <taxon>Pseudomonadati</taxon>
        <taxon>Pseudomonadota</taxon>
        <taxon>Alphaproteobacteria</taxon>
        <taxon>environmental samples</taxon>
    </lineage>
</organism>
<proteinExistence type="inferred from homology"/>
<dbReference type="PANTHER" id="PTHR35333:SF3">
    <property type="entry name" value="BETA-LACTAMASE-TYPE TRANSPEPTIDASE FOLD CONTAINING PROTEIN"/>
    <property type="match status" value="1"/>
</dbReference>
<evidence type="ECO:0000256" key="3">
    <source>
        <dbReference type="ARBA" id="ARBA00012865"/>
    </source>
</evidence>
<dbReference type="EC" id="3.5.2.6" evidence="3 6"/>
<dbReference type="NCBIfam" id="NF033103">
    <property type="entry name" value="bla_class_A"/>
    <property type="match status" value="1"/>
</dbReference>
<dbReference type="InterPro" id="IPR023650">
    <property type="entry name" value="Beta-lactam_class-A_AS"/>
</dbReference>
<keyword evidence="4 6" id="KW-0378">Hydrolase</keyword>
<keyword evidence="7" id="KW-0732">Signal</keyword>